<dbReference type="Gene3D" id="3.30.70.1880">
    <property type="entry name" value="Protein of unknown function DUF881"/>
    <property type="match status" value="1"/>
</dbReference>
<dbReference type="RefSeq" id="WP_187578535.1">
    <property type="nucleotide sequence ID" value="NZ_CP060713.1"/>
</dbReference>
<protein>
    <submittedName>
        <fullName evidence="2">DUF881 domain-containing protein</fullName>
    </submittedName>
</protein>
<evidence type="ECO:0000256" key="1">
    <source>
        <dbReference type="ARBA" id="ARBA00009108"/>
    </source>
</evidence>
<accession>A0A7G9RAR8</accession>
<reference evidence="2 3" key="1">
    <citation type="submission" date="2020-08" db="EMBL/GenBank/DDBJ databases">
        <title>Genome sequence of Nocardioides mesophilus KACC 16243T.</title>
        <authorList>
            <person name="Hyun D.-W."/>
            <person name="Bae J.-W."/>
        </authorList>
    </citation>
    <scope>NUCLEOTIDE SEQUENCE [LARGE SCALE GENOMIC DNA]</scope>
    <source>
        <strain evidence="2 3">KACC 16243</strain>
    </source>
</reference>
<dbReference type="AlphaFoldDB" id="A0A7G9RAR8"/>
<proteinExistence type="inferred from homology"/>
<evidence type="ECO:0000313" key="2">
    <source>
        <dbReference type="EMBL" id="QNN52693.1"/>
    </source>
</evidence>
<keyword evidence="3" id="KW-1185">Reference proteome</keyword>
<comment type="similarity">
    <text evidence="1">Belongs to the UPF0749 family.</text>
</comment>
<sequence>MLVDGKQLSAPYVIEAIGDPDTLAGGLKILKGFVYEVERVGGTVDIEQLDTVNITSLHESPAPEYAEPVPNQ</sequence>
<dbReference type="PANTHER" id="PTHR37313">
    <property type="entry name" value="UPF0749 PROTEIN RV1825"/>
    <property type="match status" value="1"/>
</dbReference>
<dbReference type="PANTHER" id="PTHR37313:SF2">
    <property type="entry name" value="UPF0749 PROTEIN YLXX"/>
    <property type="match status" value="1"/>
</dbReference>
<dbReference type="InterPro" id="IPR010273">
    <property type="entry name" value="DUF881"/>
</dbReference>
<gene>
    <name evidence="2" type="ORF">H9L09_20000</name>
</gene>
<evidence type="ECO:0000313" key="3">
    <source>
        <dbReference type="Proteomes" id="UP000515947"/>
    </source>
</evidence>
<dbReference type="KEGG" id="nmes:H9L09_20000"/>
<dbReference type="EMBL" id="CP060713">
    <property type="protein sequence ID" value="QNN52693.1"/>
    <property type="molecule type" value="Genomic_DNA"/>
</dbReference>
<organism evidence="2 3">
    <name type="scientific">Nocardioides mesophilus</name>
    <dbReference type="NCBI Taxonomy" id="433659"/>
    <lineage>
        <taxon>Bacteria</taxon>
        <taxon>Bacillati</taxon>
        <taxon>Actinomycetota</taxon>
        <taxon>Actinomycetes</taxon>
        <taxon>Propionibacteriales</taxon>
        <taxon>Nocardioidaceae</taxon>
        <taxon>Nocardioides</taxon>
    </lineage>
</organism>
<name>A0A7G9RAR8_9ACTN</name>
<dbReference type="GO" id="GO:0005886">
    <property type="term" value="C:plasma membrane"/>
    <property type="evidence" value="ECO:0007669"/>
    <property type="project" value="TreeGrafter"/>
</dbReference>
<dbReference type="Proteomes" id="UP000515947">
    <property type="component" value="Chromosome"/>
</dbReference>
<dbReference type="Pfam" id="PF05949">
    <property type="entry name" value="DUF881"/>
    <property type="match status" value="1"/>
</dbReference>